<evidence type="ECO:0000259" key="6">
    <source>
        <dbReference type="PROSITE" id="PS50929"/>
    </source>
</evidence>
<dbReference type="Proteomes" id="UP000003330">
    <property type="component" value="Unassembled WGS sequence"/>
</dbReference>
<dbReference type="PROSITE" id="PS50929">
    <property type="entry name" value="ABC_TM1F"/>
    <property type="match status" value="1"/>
</dbReference>
<feature type="domain" description="ABC transmembrane type-1" evidence="6">
    <location>
        <begin position="16"/>
        <end position="298"/>
    </location>
</feature>
<feature type="transmembrane region" description="Helical" evidence="5">
    <location>
        <begin position="238"/>
        <end position="258"/>
    </location>
</feature>
<dbReference type="GO" id="GO:0015421">
    <property type="term" value="F:ABC-type oligopeptide transporter activity"/>
    <property type="evidence" value="ECO:0007669"/>
    <property type="project" value="TreeGrafter"/>
</dbReference>
<dbReference type="EMBL" id="AEUX02000006">
    <property type="protein sequence ID" value="EHI69847.1"/>
    <property type="molecule type" value="Genomic_DNA"/>
</dbReference>
<dbReference type="InterPro" id="IPR003439">
    <property type="entry name" value="ABC_transporter-like_ATP-bd"/>
</dbReference>
<evidence type="ECO:0000256" key="1">
    <source>
        <dbReference type="ARBA" id="ARBA00004651"/>
    </source>
</evidence>
<keyword evidence="4 5" id="KW-0472">Membrane</keyword>
<dbReference type="CDD" id="cd18548">
    <property type="entry name" value="ABC_6TM_Tm287_like"/>
    <property type="match status" value="1"/>
</dbReference>
<feature type="transmembrane region" description="Helical" evidence="5">
    <location>
        <begin position="278"/>
        <end position="296"/>
    </location>
</feature>
<proteinExistence type="predicted"/>
<dbReference type="SUPFAM" id="SSF52540">
    <property type="entry name" value="P-loop containing nucleoside triphosphate hydrolases"/>
    <property type="match status" value="1"/>
</dbReference>
<evidence type="ECO:0000313" key="7">
    <source>
        <dbReference type="EMBL" id="EHI69847.1"/>
    </source>
</evidence>
<evidence type="ECO:0000256" key="5">
    <source>
        <dbReference type="SAM" id="Phobius"/>
    </source>
</evidence>
<feature type="transmembrane region" description="Helical" evidence="5">
    <location>
        <begin position="12"/>
        <end position="32"/>
    </location>
</feature>
<name>G5K3L1_9STRE</name>
<sequence>MHLIWSYLKIKPKWLIFDIIGGLLFVLVNLGLPTVLARMIDQGIMTNDRKALYYWAAIMFVIIILGVIGRVILSYASGQLTTNMIKELRNDMYCRLQDYSHQEYEKIGVASLVTRMTSDAFVLMQFAEMSLRIGVVTPLMMIFSVVMIFLTSPSLAWIVAVSMPFLVMVVFYVAIKTRPLSEEQQERLDHINQLVRENLTGLRVIRAFSREDFQEDRFQQQNDDYADISKRLFTLTGLTEPLFVQIIIAMIVAIVWFALDPLAKGQFQIGDMVAFIEYSFHALFSFLMFANLFTMYPKMSVSSKRIQEVMEMPLSISKNEEGITETKTRGYLEFDNVTFAYPGETESPVLHNISFKTKPGETIAFIRSTGSGKSSLVNLIPRFYDVTFGRILVDGVDVRDYQLKALRSKIGFIPQKALLFTGTIEANLKYGKSNASLNELDQATEVSRLKSLSVVVSKVIRRIWQKPVAIFLVDKSNGYLLRVQW</sequence>
<dbReference type="eggNOG" id="COG1132">
    <property type="taxonomic scope" value="Bacteria"/>
</dbReference>
<organism evidence="7 8">
    <name type="scientific">Streptococcus ictaluri 707-05</name>
    <dbReference type="NCBI Taxonomy" id="764299"/>
    <lineage>
        <taxon>Bacteria</taxon>
        <taxon>Bacillati</taxon>
        <taxon>Bacillota</taxon>
        <taxon>Bacilli</taxon>
        <taxon>Lactobacillales</taxon>
        <taxon>Streptococcaceae</taxon>
        <taxon>Streptococcus</taxon>
    </lineage>
</organism>
<comment type="caution">
    <text evidence="7">The sequence shown here is derived from an EMBL/GenBank/DDBJ whole genome shotgun (WGS) entry which is preliminary data.</text>
</comment>
<dbReference type="PANTHER" id="PTHR43394">
    <property type="entry name" value="ATP-DEPENDENT PERMEASE MDL1, MITOCHONDRIAL"/>
    <property type="match status" value="1"/>
</dbReference>
<dbReference type="PANTHER" id="PTHR43394:SF1">
    <property type="entry name" value="ATP-BINDING CASSETTE SUB-FAMILY B MEMBER 10, MITOCHONDRIAL"/>
    <property type="match status" value="1"/>
</dbReference>
<feature type="transmembrane region" description="Helical" evidence="5">
    <location>
        <begin position="156"/>
        <end position="175"/>
    </location>
</feature>
<dbReference type="AlphaFoldDB" id="G5K3L1"/>
<dbReference type="InterPro" id="IPR027417">
    <property type="entry name" value="P-loop_NTPase"/>
</dbReference>
<keyword evidence="2 5" id="KW-0812">Transmembrane</keyword>
<dbReference type="SUPFAM" id="SSF90123">
    <property type="entry name" value="ABC transporter transmembrane region"/>
    <property type="match status" value="1"/>
</dbReference>
<dbReference type="InterPro" id="IPR036640">
    <property type="entry name" value="ABC1_TM_sf"/>
</dbReference>
<dbReference type="InterPro" id="IPR039421">
    <property type="entry name" value="Type_1_exporter"/>
</dbReference>
<reference evidence="7 8" key="1">
    <citation type="journal article" date="2014" name="Int. J. Syst. Evol. Microbiol.">
        <title>Phylogenomics and the dynamic genome evolution of the genus Streptococcus.</title>
        <authorList>
            <consortium name="The Broad Institute Genome Sequencing Platform"/>
            <person name="Richards V.P."/>
            <person name="Palmer S.R."/>
            <person name="Pavinski Bitar P.D."/>
            <person name="Qin X."/>
            <person name="Weinstock G.M."/>
            <person name="Highlander S.K."/>
            <person name="Town C.D."/>
            <person name="Burne R.A."/>
            <person name="Stanhope M.J."/>
        </authorList>
    </citation>
    <scope>NUCLEOTIDE SEQUENCE [LARGE SCALE GENOMIC DNA]</scope>
    <source>
        <strain evidence="7 8">707-05</strain>
    </source>
</reference>
<dbReference type="GO" id="GO:0016887">
    <property type="term" value="F:ATP hydrolysis activity"/>
    <property type="evidence" value="ECO:0007669"/>
    <property type="project" value="InterPro"/>
</dbReference>
<keyword evidence="3 5" id="KW-1133">Transmembrane helix</keyword>
<protein>
    <submittedName>
        <fullName evidence="7">ABC transporter transmembrane region</fullName>
    </submittedName>
</protein>
<feature type="transmembrane region" description="Helical" evidence="5">
    <location>
        <begin position="52"/>
        <end position="76"/>
    </location>
</feature>
<dbReference type="Pfam" id="PF00005">
    <property type="entry name" value="ABC_tran"/>
    <property type="match status" value="1"/>
</dbReference>
<dbReference type="GO" id="GO:0005524">
    <property type="term" value="F:ATP binding"/>
    <property type="evidence" value="ECO:0007669"/>
    <property type="project" value="InterPro"/>
</dbReference>
<dbReference type="Gene3D" id="1.20.1560.10">
    <property type="entry name" value="ABC transporter type 1, transmembrane domain"/>
    <property type="match status" value="1"/>
</dbReference>
<evidence type="ECO:0000256" key="4">
    <source>
        <dbReference type="ARBA" id="ARBA00023136"/>
    </source>
</evidence>
<evidence type="ECO:0000256" key="2">
    <source>
        <dbReference type="ARBA" id="ARBA00022692"/>
    </source>
</evidence>
<dbReference type="STRING" id="764299.STRIC_1381"/>
<dbReference type="Gene3D" id="3.40.50.300">
    <property type="entry name" value="P-loop containing nucleotide triphosphate hydrolases"/>
    <property type="match status" value="1"/>
</dbReference>
<feature type="transmembrane region" description="Helical" evidence="5">
    <location>
        <begin position="131"/>
        <end position="150"/>
    </location>
</feature>
<gene>
    <name evidence="7" type="ORF">STRIC_1381</name>
</gene>
<evidence type="ECO:0000313" key="8">
    <source>
        <dbReference type="Proteomes" id="UP000003330"/>
    </source>
</evidence>
<comment type="subcellular location">
    <subcellularLocation>
        <location evidence="1">Cell membrane</location>
        <topology evidence="1">Multi-pass membrane protein</topology>
    </subcellularLocation>
</comment>
<dbReference type="GO" id="GO:0005886">
    <property type="term" value="C:plasma membrane"/>
    <property type="evidence" value="ECO:0007669"/>
    <property type="project" value="UniProtKB-SubCell"/>
</dbReference>
<keyword evidence="8" id="KW-1185">Reference proteome</keyword>
<dbReference type="InterPro" id="IPR011527">
    <property type="entry name" value="ABC1_TM_dom"/>
</dbReference>
<dbReference type="Pfam" id="PF00664">
    <property type="entry name" value="ABC_membrane"/>
    <property type="match status" value="1"/>
</dbReference>
<evidence type="ECO:0000256" key="3">
    <source>
        <dbReference type="ARBA" id="ARBA00022989"/>
    </source>
</evidence>
<accession>G5K3L1</accession>